<proteinExistence type="predicted"/>
<accession>A0A2G6E0E2</accession>
<dbReference type="AlphaFoldDB" id="A0A2G6E0E2"/>
<name>A0A2G6E0E2_9BACT</name>
<dbReference type="EMBL" id="PDPS01000108">
    <property type="protein sequence ID" value="PID55447.1"/>
    <property type="molecule type" value="Genomic_DNA"/>
</dbReference>
<reference evidence="1 2" key="1">
    <citation type="submission" date="2017-10" db="EMBL/GenBank/DDBJ databases">
        <title>Novel microbial diversity and functional potential in the marine mammal oral microbiome.</title>
        <authorList>
            <person name="Dudek N.K."/>
            <person name="Sun C.L."/>
            <person name="Burstein D."/>
            <person name="Kantor R.S."/>
            <person name="Aliaga Goltsman D.S."/>
            <person name="Bik E.M."/>
            <person name="Thomas B.C."/>
            <person name="Banfield J.F."/>
            <person name="Relman D.A."/>
        </authorList>
    </citation>
    <scope>NUCLEOTIDE SEQUENCE [LARGE SCALE GENOMIC DNA]</scope>
    <source>
        <strain evidence="1">DOLZORAL124_49_17</strain>
    </source>
</reference>
<protein>
    <submittedName>
        <fullName evidence="1">Uncharacterized protein</fullName>
    </submittedName>
</protein>
<evidence type="ECO:0000313" key="2">
    <source>
        <dbReference type="Proteomes" id="UP000229740"/>
    </source>
</evidence>
<evidence type="ECO:0000313" key="1">
    <source>
        <dbReference type="EMBL" id="PID55447.1"/>
    </source>
</evidence>
<sequence>MKHIYLKTHWTPEEAHLMLSLLDELRDQIWTSYGSEMIESYQTQHHAEDHEYDEAIDDIIPF</sequence>
<comment type="caution">
    <text evidence="1">The sequence shown here is derived from an EMBL/GenBank/DDBJ whole genome shotgun (WGS) entry which is preliminary data.</text>
</comment>
<organism evidence="1 2">
    <name type="scientific">candidate division KSB3 bacterium</name>
    <dbReference type="NCBI Taxonomy" id="2044937"/>
    <lineage>
        <taxon>Bacteria</taxon>
        <taxon>candidate division KSB3</taxon>
    </lineage>
</organism>
<gene>
    <name evidence="1" type="ORF">CSB45_15995</name>
</gene>
<dbReference type="Proteomes" id="UP000229740">
    <property type="component" value="Unassembled WGS sequence"/>
</dbReference>